<proteinExistence type="predicted"/>
<name>A0A371F868_MUCPR</name>
<sequence>MFRKVEIIIPLLDAIKQVPKYAKFLKELCIYKTKKIKGGVKTGGIVLALVQNEGATTRSQSVLPKKCGDPRIFLAHRSRTDGNDDKLANKSVVQPLGILEDVLVQVNDLIFLVDFYVLDIED</sequence>
<dbReference type="EMBL" id="QJKJ01010164">
    <property type="protein sequence ID" value="RDX74480.1"/>
    <property type="molecule type" value="Genomic_DNA"/>
</dbReference>
<accession>A0A371F868</accession>
<dbReference type="OrthoDB" id="778454at2759"/>
<dbReference type="Proteomes" id="UP000257109">
    <property type="component" value="Unassembled WGS sequence"/>
</dbReference>
<gene>
    <name evidence="1" type="ORF">CR513_45762</name>
</gene>
<dbReference type="PANTHER" id="PTHR33067:SF37">
    <property type="entry name" value="RETROTRANSPOSON GAG DOMAIN, ASPARTIC PEPTIDASE DOMAIN SUPERFAMILY"/>
    <property type="match status" value="1"/>
</dbReference>
<evidence type="ECO:0000313" key="1">
    <source>
        <dbReference type="EMBL" id="RDX74480.1"/>
    </source>
</evidence>
<reference evidence="1" key="1">
    <citation type="submission" date="2018-05" db="EMBL/GenBank/DDBJ databases">
        <title>Draft genome of Mucuna pruriens seed.</title>
        <authorList>
            <person name="Nnadi N.E."/>
            <person name="Vos R."/>
            <person name="Hasami M.H."/>
            <person name="Devisetty U.K."/>
            <person name="Aguiy J.C."/>
        </authorList>
    </citation>
    <scope>NUCLEOTIDE SEQUENCE [LARGE SCALE GENOMIC DNA]</scope>
    <source>
        <strain evidence="1">JCA_2017</strain>
    </source>
</reference>
<feature type="non-terminal residue" evidence="1">
    <location>
        <position position="1"/>
    </location>
</feature>
<dbReference type="AlphaFoldDB" id="A0A371F868"/>
<organism evidence="1 2">
    <name type="scientific">Mucuna pruriens</name>
    <name type="common">Velvet bean</name>
    <name type="synonym">Dolichos pruriens</name>
    <dbReference type="NCBI Taxonomy" id="157652"/>
    <lineage>
        <taxon>Eukaryota</taxon>
        <taxon>Viridiplantae</taxon>
        <taxon>Streptophyta</taxon>
        <taxon>Embryophyta</taxon>
        <taxon>Tracheophyta</taxon>
        <taxon>Spermatophyta</taxon>
        <taxon>Magnoliopsida</taxon>
        <taxon>eudicotyledons</taxon>
        <taxon>Gunneridae</taxon>
        <taxon>Pentapetalae</taxon>
        <taxon>rosids</taxon>
        <taxon>fabids</taxon>
        <taxon>Fabales</taxon>
        <taxon>Fabaceae</taxon>
        <taxon>Papilionoideae</taxon>
        <taxon>50 kb inversion clade</taxon>
        <taxon>NPAAA clade</taxon>
        <taxon>indigoferoid/millettioid clade</taxon>
        <taxon>Phaseoleae</taxon>
        <taxon>Mucuna</taxon>
    </lineage>
</organism>
<comment type="caution">
    <text evidence="1">The sequence shown here is derived from an EMBL/GenBank/DDBJ whole genome shotgun (WGS) entry which is preliminary data.</text>
</comment>
<keyword evidence="2" id="KW-1185">Reference proteome</keyword>
<evidence type="ECO:0000313" key="2">
    <source>
        <dbReference type="Proteomes" id="UP000257109"/>
    </source>
</evidence>
<protein>
    <submittedName>
        <fullName evidence="1">Uncharacterized protein</fullName>
    </submittedName>
</protein>
<dbReference type="PANTHER" id="PTHR33067">
    <property type="entry name" value="RNA-DIRECTED DNA POLYMERASE-RELATED"/>
    <property type="match status" value="1"/>
</dbReference>